<dbReference type="InterPro" id="IPR000182">
    <property type="entry name" value="GNAT_dom"/>
</dbReference>
<feature type="chain" id="PRO_5041965471" description="N-acetyltransferase domain-containing protein" evidence="3">
    <location>
        <begin position="21"/>
        <end position="328"/>
    </location>
</feature>
<sequence>MKARKYSLLGVLLQTTTCSAFAPTLKSKSLLNQSGPLNLVPISSFTDASKRTFLTASDSYRKCLDDDGKLRSDDDGNPYIICVAEEDDLPSISQLTIDAFGADAITLSKDLSPLEQSLINPGVSAFNAYSNLVAFTDVLSGLRQRMKHRIGNTNDDSKDHLLNAPPVKSVNDVDAKDVAAKSSVILALAREKSDGNDIEAIATVELRLQPTDCKIPFSQPWFDQVERSLAKMLNMNVEPKDMNLQPYLSNLCVDESARGRQIGKAMCRCVEKIAKDAWGYEKIYLHVDLENVAALNLYKTEGYEDVGSRWNPFWAGEAADIGYYVKRL</sequence>
<proteinExistence type="predicted"/>
<dbReference type="InterPro" id="IPR050680">
    <property type="entry name" value="YpeA/RimI_acetyltransf"/>
</dbReference>
<dbReference type="PROSITE" id="PS51186">
    <property type="entry name" value="GNAT"/>
    <property type="match status" value="1"/>
</dbReference>
<reference evidence="5 6" key="1">
    <citation type="journal article" date="2021" name="Sci. Rep.">
        <title>The genome of the diatom Chaetoceros tenuissimus carries an ancient integrated fragment of an extant virus.</title>
        <authorList>
            <person name="Hongo Y."/>
            <person name="Kimura K."/>
            <person name="Takaki Y."/>
            <person name="Yoshida Y."/>
            <person name="Baba S."/>
            <person name="Kobayashi G."/>
            <person name="Nagasaki K."/>
            <person name="Hano T."/>
            <person name="Tomaru Y."/>
        </authorList>
    </citation>
    <scope>NUCLEOTIDE SEQUENCE [LARGE SCALE GENOMIC DNA]</scope>
    <source>
        <strain evidence="5 6">NIES-3715</strain>
    </source>
</reference>
<dbReference type="CDD" id="cd04301">
    <property type="entry name" value="NAT_SF"/>
    <property type="match status" value="1"/>
</dbReference>
<protein>
    <recommendedName>
        <fullName evidence="4">N-acetyltransferase domain-containing protein</fullName>
    </recommendedName>
</protein>
<dbReference type="InterPro" id="IPR016181">
    <property type="entry name" value="Acyl_CoA_acyltransferase"/>
</dbReference>
<keyword evidence="6" id="KW-1185">Reference proteome</keyword>
<feature type="domain" description="N-acetyltransferase" evidence="4">
    <location>
        <begin position="184"/>
        <end position="328"/>
    </location>
</feature>
<dbReference type="Proteomes" id="UP001054902">
    <property type="component" value="Unassembled WGS sequence"/>
</dbReference>
<accession>A0AAD3CUA1</accession>
<dbReference type="PANTHER" id="PTHR43420:SF47">
    <property type="entry name" value="N-ACETYLTRANSFERASE DOMAIN-CONTAINING PROTEIN"/>
    <property type="match status" value="1"/>
</dbReference>
<evidence type="ECO:0000256" key="3">
    <source>
        <dbReference type="SAM" id="SignalP"/>
    </source>
</evidence>
<dbReference type="Pfam" id="PF00583">
    <property type="entry name" value="Acetyltransf_1"/>
    <property type="match status" value="1"/>
</dbReference>
<name>A0AAD3CUA1_9STRA</name>
<dbReference type="Gene3D" id="3.40.630.30">
    <property type="match status" value="1"/>
</dbReference>
<dbReference type="EMBL" id="BLLK01000045">
    <property type="protein sequence ID" value="GFH52376.1"/>
    <property type="molecule type" value="Genomic_DNA"/>
</dbReference>
<keyword evidence="3" id="KW-0732">Signal</keyword>
<dbReference type="PANTHER" id="PTHR43420">
    <property type="entry name" value="ACETYLTRANSFERASE"/>
    <property type="match status" value="1"/>
</dbReference>
<dbReference type="GO" id="GO:0016747">
    <property type="term" value="F:acyltransferase activity, transferring groups other than amino-acyl groups"/>
    <property type="evidence" value="ECO:0007669"/>
    <property type="project" value="InterPro"/>
</dbReference>
<comment type="caution">
    <text evidence="5">The sequence shown here is derived from an EMBL/GenBank/DDBJ whole genome shotgun (WGS) entry which is preliminary data.</text>
</comment>
<dbReference type="SUPFAM" id="SSF55729">
    <property type="entry name" value="Acyl-CoA N-acyltransferases (Nat)"/>
    <property type="match status" value="1"/>
</dbReference>
<organism evidence="5 6">
    <name type="scientific">Chaetoceros tenuissimus</name>
    <dbReference type="NCBI Taxonomy" id="426638"/>
    <lineage>
        <taxon>Eukaryota</taxon>
        <taxon>Sar</taxon>
        <taxon>Stramenopiles</taxon>
        <taxon>Ochrophyta</taxon>
        <taxon>Bacillariophyta</taxon>
        <taxon>Coscinodiscophyceae</taxon>
        <taxon>Chaetocerotophycidae</taxon>
        <taxon>Chaetocerotales</taxon>
        <taxon>Chaetocerotaceae</taxon>
        <taxon>Chaetoceros</taxon>
    </lineage>
</organism>
<keyword evidence="2" id="KW-0012">Acyltransferase</keyword>
<evidence type="ECO:0000256" key="2">
    <source>
        <dbReference type="ARBA" id="ARBA00023315"/>
    </source>
</evidence>
<evidence type="ECO:0000313" key="5">
    <source>
        <dbReference type="EMBL" id="GFH52376.1"/>
    </source>
</evidence>
<feature type="signal peptide" evidence="3">
    <location>
        <begin position="1"/>
        <end position="20"/>
    </location>
</feature>
<evidence type="ECO:0000313" key="6">
    <source>
        <dbReference type="Proteomes" id="UP001054902"/>
    </source>
</evidence>
<evidence type="ECO:0000256" key="1">
    <source>
        <dbReference type="ARBA" id="ARBA00022679"/>
    </source>
</evidence>
<keyword evidence="1" id="KW-0808">Transferase</keyword>
<evidence type="ECO:0000259" key="4">
    <source>
        <dbReference type="PROSITE" id="PS51186"/>
    </source>
</evidence>
<dbReference type="AlphaFoldDB" id="A0AAD3CUA1"/>
<gene>
    <name evidence="5" type="ORF">CTEN210_08852</name>
</gene>